<evidence type="ECO:0000256" key="1">
    <source>
        <dbReference type="SAM" id="MobiDB-lite"/>
    </source>
</evidence>
<reference evidence="2" key="1">
    <citation type="submission" date="2017-07" db="EMBL/GenBank/DDBJ databases">
        <title>Taro Niue Genome Assembly and Annotation.</title>
        <authorList>
            <person name="Atibalentja N."/>
            <person name="Keating K."/>
            <person name="Fields C.J."/>
        </authorList>
    </citation>
    <scope>NUCLEOTIDE SEQUENCE</scope>
    <source>
        <strain evidence="2">Niue_2</strain>
        <tissue evidence="2">Leaf</tissue>
    </source>
</reference>
<dbReference type="EMBL" id="NMUH01001434">
    <property type="protein sequence ID" value="MQL92299.1"/>
    <property type="molecule type" value="Genomic_DNA"/>
</dbReference>
<protein>
    <submittedName>
        <fullName evidence="2">Uncharacterized protein</fullName>
    </submittedName>
</protein>
<proteinExistence type="predicted"/>
<dbReference type="Proteomes" id="UP000652761">
    <property type="component" value="Unassembled WGS sequence"/>
</dbReference>
<evidence type="ECO:0000313" key="3">
    <source>
        <dbReference type="Proteomes" id="UP000652761"/>
    </source>
</evidence>
<sequence>MAVATAPTSAVLLPRSSSSCFPSAGGRAVRRHQQGEGQKRQQRVRGVLATNILRIIRQDREFIATKLEPVAAPIRQVGNRVSKALDDFFWLRFLEKEGASTTRGQPPSRPNPSYPGLSGMDLLMADLEALKLYAGYLYYMSNCWSVPLPETYDLETVEEYFKCRPHILAVRVFEVRLLNSGRARAGRRRRVYVTLGVLSSFASAAIRVQVLRSEFKSQRLNQDKNGDASQYYMGQLLKESMLKLGPTFIKG</sequence>
<comment type="caution">
    <text evidence="2">The sequence shown here is derived from an EMBL/GenBank/DDBJ whole genome shotgun (WGS) entry which is preliminary data.</text>
</comment>
<keyword evidence="3" id="KW-1185">Reference proteome</keyword>
<dbReference type="AlphaFoldDB" id="A0A843VLT7"/>
<organism evidence="2 3">
    <name type="scientific">Colocasia esculenta</name>
    <name type="common">Wild taro</name>
    <name type="synonym">Arum esculentum</name>
    <dbReference type="NCBI Taxonomy" id="4460"/>
    <lineage>
        <taxon>Eukaryota</taxon>
        <taxon>Viridiplantae</taxon>
        <taxon>Streptophyta</taxon>
        <taxon>Embryophyta</taxon>
        <taxon>Tracheophyta</taxon>
        <taxon>Spermatophyta</taxon>
        <taxon>Magnoliopsida</taxon>
        <taxon>Liliopsida</taxon>
        <taxon>Araceae</taxon>
        <taxon>Aroideae</taxon>
        <taxon>Colocasieae</taxon>
        <taxon>Colocasia</taxon>
    </lineage>
</organism>
<gene>
    <name evidence="2" type="ORF">Taro_024922</name>
</gene>
<name>A0A843VLT7_COLES</name>
<evidence type="ECO:0000313" key="2">
    <source>
        <dbReference type="EMBL" id="MQL92299.1"/>
    </source>
</evidence>
<dbReference type="OrthoDB" id="427480at2759"/>
<feature type="region of interest" description="Disordered" evidence="1">
    <location>
        <begin position="22"/>
        <end position="42"/>
    </location>
</feature>
<accession>A0A843VLT7</accession>